<reference evidence="2 3" key="1">
    <citation type="journal article" date="2016" name="Nat. Commun.">
        <title>Thousands of microbial genomes shed light on interconnected biogeochemical processes in an aquifer system.</title>
        <authorList>
            <person name="Anantharaman K."/>
            <person name="Brown C.T."/>
            <person name="Hug L.A."/>
            <person name="Sharon I."/>
            <person name="Castelle C.J."/>
            <person name="Probst A.J."/>
            <person name="Thomas B.C."/>
            <person name="Singh A."/>
            <person name="Wilkins M.J."/>
            <person name="Karaoz U."/>
            <person name="Brodie E.L."/>
            <person name="Williams K.H."/>
            <person name="Hubbard S.S."/>
            <person name="Banfield J.F."/>
        </authorList>
    </citation>
    <scope>NUCLEOTIDE SEQUENCE [LARGE SCALE GENOMIC DNA]</scope>
</reference>
<feature type="transmembrane region" description="Helical" evidence="1">
    <location>
        <begin position="384"/>
        <end position="407"/>
    </location>
</feature>
<feature type="transmembrane region" description="Helical" evidence="1">
    <location>
        <begin position="446"/>
        <end position="471"/>
    </location>
</feature>
<keyword evidence="1" id="KW-1133">Transmembrane helix</keyword>
<keyword evidence="1" id="KW-0472">Membrane</keyword>
<gene>
    <name evidence="2" type="ORF">A2397_05810</name>
</gene>
<protein>
    <submittedName>
        <fullName evidence="2">Uncharacterized protein</fullName>
    </submittedName>
</protein>
<evidence type="ECO:0000313" key="2">
    <source>
        <dbReference type="EMBL" id="OGD08981.1"/>
    </source>
</evidence>
<evidence type="ECO:0000256" key="1">
    <source>
        <dbReference type="SAM" id="Phobius"/>
    </source>
</evidence>
<evidence type="ECO:0000313" key="3">
    <source>
        <dbReference type="Proteomes" id="UP000176424"/>
    </source>
</evidence>
<comment type="caution">
    <text evidence="2">The sequence shown here is derived from an EMBL/GenBank/DDBJ whole genome shotgun (WGS) entry which is preliminary data.</text>
</comment>
<proteinExistence type="predicted"/>
<dbReference type="Proteomes" id="UP000176424">
    <property type="component" value="Unassembled WGS sequence"/>
</dbReference>
<name>A0A1F4ZRJ2_9BACT</name>
<accession>A0A1F4ZRJ2</accession>
<feature type="transmembrane region" description="Helical" evidence="1">
    <location>
        <begin position="477"/>
        <end position="495"/>
    </location>
</feature>
<dbReference type="EMBL" id="MEXR01000043">
    <property type="protein sequence ID" value="OGD08981.1"/>
    <property type="molecule type" value="Genomic_DNA"/>
</dbReference>
<dbReference type="AlphaFoldDB" id="A0A1F4ZRJ2"/>
<keyword evidence="1" id="KW-0812">Transmembrane</keyword>
<sequence>MDPQKPQETPPKYVIIDGKLIALDAKSEEPVEQPLELVKATDDLITNFVAQVKAESRGITPIHVNDIAVAVAKIYELVRKVIDWKEDYALRRSAIERILKRLLFSRVAGLKSDFADDPQLIAETVTTDLIRGGHLPNDEIPQERIESVTKSVGKYLQFLKYASTAKQFVTIKERINFTTFLIEVLACEIEDELSHPFKEKLIILTMTRLIHSRLSIFPKNSLTPDELNAHVFIAACRTIYDLDDSYIAYNLLQFQYPDWKTLPDDQVEPLKEEIIRVWSQTDKFITHPISRQLYSICERVDTVFVLLDDFLQKYKNEPEKIKDIIRYKSKFSEEITAFYQKRHKTLNTRLMRLAAFSTLSVFASNWFTFFMVEIPLAKIFYEGFNAFTTFIDFLVPTLVMFILVSVIRPPPAKNIDSVLSTLYSFVYQGEKVNLYEIRLNRRRNPILMFFIVSFYLLLTGVAFYGVGYVFYAAGLPLTSVVFDTLTIALTVFAAVNIRNKSKELIVDEKTSLPEFVMDMFSVPVAKVGSFLANKWKEYNIIAIFFSFLVETPFNLLTKIIENWSDFLKEKRSEIH</sequence>
<feature type="transmembrane region" description="Helical" evidence="1">
    <location>
        <begin position="350"/>
        <end position="372"/>
    </location>
</feature>
<organism evidence="2 3">
    <name type="scientific">Candidatus Amesbacteria bacterium RIFOXYB1_FULL_44_23</name>
    <dbReference type="NCBI Taxonomy" id="1797263"/>
    <lineage>
        <taxon>Bacteria</taxon>
        <taxon>Candidatus Amesiibacteriota</taxon>
    </lineage>
</organism>
<dbReference type="STRING" id="1797263.A2397_05810"/>